<dbReference type="Proteomes" id="UP000279833">
    <property type="component" value="Unassembled WGS sequence"/>
</dbReference>
<organism evidence="3">
    <name type="scientific">Schistosoma curassoni</name>
    <dbReference type="NCBI Taxonomy" id="6186"/>
    <lineage>
        <taxon>Eukaryota</taxon>
        <taxon>Metazoa</taxon>
        <taxon>Spiralia</taxon>
        <taxon>Lophotrochozoa</taxon>
        <taxon>Platyhelminthes</taxon>
        <taxon>Trematoda</taxon>
        <taxon>Digenea</taxon>
        <taxon>Strigeidida</taxon>
        <taxon>Schistosomatoidea</taxon>
        <taxon>Schistosomatidae</taxon>
        <taxon>Schistosoma</taxon>
    </lineage>
</organism>
<dbReference type="AlphaFoldDB" id="A0A183JBX4"/>
<accession>A0A183JBX4</accession>
<dbReference type="EMBL" id="UZAK01000100">
    <property type="protein sequence ID" value="VDO59966.1"/>
    <property type="molecule type" value="Genomic_DNA"/>
</dbReference>
<name>A0A183JBX4_9TREM</name>
<evidence type="ECO:0000313" key="2">
    <source>
        <dbReference type="Proteomes" id="UP000279833"/>
    </source>
</evidence>
<gene>
    <name evidence="1" type="ORF">SCUD_LOCUS181</name>
</gene>
<reference evidence="1 2" key="2">
    <citation type="submission" date="2018-11" db="EMBL/GenBank/DDBJ databases">
        <authorList>
            <consortium name="Pathogen Informatics"/>
        </authorList>
    </citation>
    <scope>NUCLEOTIDE SEQUENCE [LARGE SCALE GENOMIC DNA]</scope>
    <source>
        <strain evidence="1">Dakar</strain>
        <strain evidence="2">Dakar, Senegal</strain>
    </source>
</reference>
<dbReference type="WBParaSite" id="SCUD_0000018001-mRNA-1">
    <property type="protein sequence ID" value="SCUD_0000018001-mRNA-1"/>
    <property type="gene ID" value="SCUD_0000018001"/>
</dbReference>
<reference evidence="3" key="1">
    <citation type="submission" date="2016-06" db="UniProtKB">
        <authorList>
            <consortium name="WormBaseParasite"/>
        </authorList>
    </citation>
    <scope>IDENTIFICATION</scope>
</reference>
<evidence type="ECO:0000313" key="1">
    <source>
        <dbReference type="EMBL" id="VDO59966.1"/>
    </source>
</evidence>
<evidence type="ECO:0000313" key="3">
    <source>
        <dbReference type="WBParaSite" id="SCUD_0000018001-mRNA-1"/>
    </source>
</evidence>
<keyword evidence="2" id="KW-1185">Reference proteome</keyword>
<proteinExistence type="predicted"/>
<protein>
    <submittedName>
        <fullName evidence="3">Mobile element protein</fullName>
    </submittedName>
</protein>
<sequence length="44" mass="4725">MLPIHNSTKASVRNVALSITGKFLADITRTLTVPGILLNLTFVS</sequence>